<evidence type="ECO:0000256" key="2">
    <source>
        <dbReference type="ARBA" id="ARBA00022448"/>
    </source>
</evidence>
<dbReference type="AlphaFoldDB" id="A0AAV3U786"/>
<evidence type="ECO:0000256" key="1">
    <source>
        <dbReference type="ARBA" id="ARBA00004571"/>
    </source>
</evidence>
<keyword evidence="8 12" id="KW-0798">TonB box</keyword>
<keyword evidence="3 11" id="KW-1134">Transmembrane beta strand</keyword>
<dbReference type="InterPro" id="IPR036942">
    <property type="entry name" value="Beta-barrel_TonB_sf"/>
</dbReference>
<dbReference type="Pfam" id="PF07715">
    <property type="entry name" value="Plug"/>
    <property type="match status" value="1"/>
</dbReference>
<dbReference type="PANTHER" id="PTHR32552">
    <property type="entry name" value="FERRICHROME IRON RECEPTOR-RELATED"/>
    <property type="match status" value="1"/>
</dbReference>
<keyword evidence="5 11" id="KW-0812">Transmembrane</keyword>
<dbReference type="GO" id="GO:0006826">
    <property type="term" value="P:iron ion transport"/>
    <property type="evidence" value="ECO:0007669"/>
    <property type="project" value="UniProtKB-KW"/>
</dbReference>
<evidence type="ECO:0000256" key="4">
    <source>
        <dbReference type="ARBA" id="ARBA00022496"/>
    </source>
</evidence>
<evidence type="ECO:0000256" key="10">
    <source>
        <dbReference type="ARBA" id="ARBA00023237"/>
    </source>
</evidence>
<feature type="domain" description="TonB-dependent receptor-like beta-barrel" evidence="14">
    <location>
        <begin position="318"/>
        <end position="753"/>
    </location>
</feature>
<dbReference type="InterPro" id="IPR012910">
    <property type="entry name" value="Plug_dom"/>
</dbReference>
<evidence type="ECO:0000256" key="6">
    <source>
        <dbReference type="ARBA" id="ARBA00023004"/>
    </source>
</evidence>
<feature type="chain" id="PRO_5043708054" description="TonB-dependent receptor" evidence="13">
    <location>
        <begin position="27"/>
        <end position="790"/>
    </location>
</feature>
<evidence type="ECO:0000256" key="11">
    <source>
        <dbReference type="PROSITE-ProRule" id="PRU01360"/>
    </source>
</evidence>
<organism evidence="16 17">
    <name type="scientific">Halioxenophilus aromaticivorans</name>
    <dbReference type="NCBI Taxonomy" id="1306992"/>
    <lineage>
        <taxon>Bacteria</taxon>
        <taxon>Pseudomonadati</taxon>
        <taxon>Pseudomonadota</taxon>
        <taxon>Gammaproteobacteria</taxon>
        <taxon>Alteromonadales</taxon>
        <taxon>Alteromonadaceae</taxon>
        <taxon>Halioxenophilus</taxon>
    </lineage>
</organism>
<keyword evidence="6" id="KW-0408">Iron</keyword>
<keyword evidence="4" id="KW-0410">Iron transport</keyword>
<keyword evidence="17" id="KW-1185">Reference proteome</keyword>
<dbReference type="EMBL" id="BAABLX010000059">
    <property type="protein sequence ID" value="GAA4954323.1"/>
    <property type="molecule type" value="Genomic_DNA"/>
</dbReference>
<comment type="similarity">
    <text evidence="11 12">Belongs to the TonB-dependent receptor family.</text>
</comment>
<evidence type="ECO:0000313" key="17">
    <source>
        <dbReference type="Proteomes" id="UP001409585"/>
    </source>
</evidence>
<dbReference type="Pfam" id="PF00593">
    <property type="entry name" value="TonB_dep_Rec_b-barrel"/>
    <property type="match status" value="1"/>
</dbReference>
<evidence type="ECO:0000256" key="12">
    <source>
        <dbReference type="RuleBase" id="RU003357"/>
    </source>
</evidence>
<dbReference type="InterPro" id="IPR000531">
    <property type="entry name" value="Beta-barrel_TonB"/>
</dbReference>
<protein>
    <recommendedName>
        <fullName evidence="18">TonB-dependent receptor</fullName>
    </recommendedName>
</protein>
<sequence length="790" mass="85153">MRLRPVPVALSSISLSLSLSSSLAVAQTAPTAAQLEEVVVTARRREETLQKVPVAVTALTREHLEKSSVQELENLTAVVPGFRFSFEGGANNVSLSLRGLGITPLGEGVPSVVVYSNDVPLPKVGGNIATYDLNTIQVLKGPQGTLFGRNTIGGAVLLSPKTPDYRQDAYLRFGVGNYQSSLLEGGANVTLADDIAALRVAGQIRRRDATEDNLAEGGADTNQIDQQSLRVSLRTDITETFSNNIVFDYYKSDRAPGSDHVVGYNPGIVQGAFAPVLGAATAIAYEQAIAEQLAQLIAAGAHTIGNNFHNDGNSRTHREQTEIWGVANTTEYHFEHMSLRNIFGYRRVSSSITANTQGIGDINGPLGNLIIYHLESLDEKAYLTNELQLVGKGDGVDWIMGAFYSHDKPTHAMGTSAQAFNLLAFGVSDIHTTALTENENYALFGQVAYHLTDKVTLNIGARYSWDNIEGCGVGGRSSFLDWSDCKDTGVQTVKAEGDAPTWTLGLDYRLSSNIFLYATHRRGYRGVNINTPQFSSIFTTGGTDPTCVVGAGQCPDLRPYQTVDEEQIDDIEFGLKADWSIGTMAGRSNLSLFHTDHTDAVQFVTVRGAVPTSAPDNPTRSSVAINAANLTIQGLEFELTLAPTDRLVVGLNGTYIDQTVDDINIPAIGTQQLTKNNVTLPTPKFSGTATVRYEAGQPIFGGNLAVSLDYFYTDSWDAQSGVSLPSYDLLNARLDLSELASENVRISLWCRNLLNEEYTSAPGTLGPSLPARTAFYGDPRTFGLEVNVAL</sequence>
<accession>A0AAV3U786</accession>
<dbReference type="PANTHER" id="PTHR32552:SF81">
    <property type="entry name" value="TONB-DEPENDENT OUTER MEMBRANE RECEPTOR"/>
    <property type="match status" value="1"/>
</dbReference>
<evidence type="ECO:0000256" key="7">
    <source>
        <dbReference type="ARBA" id="ARBA00023065"/>
    </source>
</evidence>
<dbReference type="PROSITE" id="PS52016">
    <property type="entry name" value="TONB_DEPENDENT_REC_3"/>
    <property type="match status" value="1"/>
</dbReference>
<proteinExistence type="inferred from homology"/>
<gene>
    <name evidence="16" type="ORF">GCM10025791_38150</name>
</gene>
<evidence type="ECO:0000259" key="14">
    <source>
        <dbReference type="Pfam" id="PF00593"/>
    </source>
</evidence>
<keyword evidence="10 11" id="KW-0998">Cell outer membrane</keyword>
<dbReference type="SUPFAM" id="SSF56935">
    <property type="entry name" value="Porins"/>
    <property type="match status" value="1"/>
</dbReference>
<dbReference type="RefSeq" id="WP_345426238.1">
    <property type="nucleotide sequence ID" value="NZ_AP031496.1"/>
</dbReference>
<keyword evidence="13" id="KW-0732">Signal</keyword>
<evidence type="ECO:0000256" key="3">
    <source>
        <dbReference type="ARBA" id="ARBA00022452"/>
    </source>
</evidence>
<comment type="caution">
    <text evidence="16">The sequence shown here is derived from an EMBL/GenBank/DDBJ whole genome shotgun (WGS) entry which is preliminary data.</text>
</comment>
<evidence type="ECO:0000256" key="9">
    <source>
        <dbReference type="ARBA" id="ARBA00023136"/>
    </source>
</evidence>
<evidence type="ECO:0000256" key="5">
    <source>
        <dbReference type="ARBA" id="ARBA00022692"/>
    </source>
</evidence>
<evidence type="ECO:0000256" key="13">
    <source>
        <dbReference type="SAM" id="SignalP"/>
    </source>
</evidence>
<evidence type="ECO:0000259" key="15">
    <source>
        <dbReference type="Pfam" id="PF07715"/>
    </source>
</evidence>
<feature type="domain" description="TonB-dependent receptor plug" evidence="15">
    <location>
        <begin position="49"/>
        <end position="155"/>
    </location>
</feature>
<name>A0AAV3U786_9ALTE</name>
<keyword evidence="2 11" id="KW-0813">Transport</keyword>
<keyword evidence="7" id="KW-0406">Ion transport</keyword>
<dbReference type="Proteomes" id="UP001409585">
    <property type="component" value="Unassembled WGS sequence"/>
</dbReference>
<evidence type="ECO:0000256" key="8">
    <source>
        <dbReference type="ARBA" id="ARBA00023077"/>
    </source>
</evidence>
<evidence type="ECO:0008006" key="18">
    <source>
        <dbReference type="Google" id="ProtNLM"/>
    </source>
</evidence>
<evidence type="ECO:0000313" key="16">
    <source>
        <dbReference type="EMBL" id="GAA4954323.1"/>
    </source>
</evidence>
<keyword evidence="9 11" id="KW-0472">Membrane</keyword>
<comment type="subcellular location">
    <subcellularLocation>
        <location evidence="1 11">Cell outer membrane</location>
        <topology evidence="1 11">Multi-pass membrane protein</topology>
    </subcellularLocation>
</comment>
<reference evidence="17" key="1">
    <citation type="journal article" date="2019" name="Int. J. Syst. Evol. Microbiol.">
        <title>The Global Catalogue of Microorganisms (GCM) 10K type strain sequencing project: providing services to taxonomists for standard genome sequencing and annotation.</title>
        <authorList>
            <consortium name="The Broad Institute Genomics Platform"/>
            <consortium name="The Broad Institute Genome Sequencing Center for Infectious Disease"/>
            <person name="Wu L."/>
            <person name="Ma J."/>
        </authorList>
    </citation>
    <scope>NUCLEOTIDE SEQUENCE [LARGE SCALE GENOMIC DNA]</scope>
    <source>
        <strain evidence="17">JCM 19134</strain>
    </source>
</reference>
<dbReference type="GO" id="GO:0009279">
    <property type="term" value="C:cell outer membrane"/>
    <property type="evidence" value="ECO:0007669"/>
    <property type="project" value="UniProtKB-SubCell"/>
</dbReference>
<dbReference type="Gene3D" id="2.40.170.20">
    <property type="entry name" value="TonB-dependent receptor, beta-barrel domain"/>
    <property type="match status" value="1"/>
</dbReference>
<feature type="signal peptide" evidence="13">
    <location>
        <begin position="1"/>
        <end position="26"/>
    </location>
</feature>
<dbReference type="InterPro" id="IPR039426">
    <property type="entry name" value="TonB-dep_rcpt-like"/>
</dbReference>